<evidence type="ECO:0000256" key="1">
    <source>
        <dbReference type="SAM" id="Phobius"/>
    </source>
</evidence>
<keyword evidence="1" id="KW-1133">Transmembrane helix</keyword>
<dbReference type="AlphaFoldDB" id="A0A9W7EUY5"/>
<keyword evidence="1" id="KW-0812">Transmembrane</keyword>
<accession>A0A9W7EUY5</accession>
<organism evidence="2 3">
    <name type="scientific">Triparma strigata</name>
    <dbReference type="NCBI Taxonomy" id="1606541"/>
    <lineage>
        <taxon>Eukaryota</taxon>
        <taxon>Sar</taxon>
        <taxon>Stramenopiles</taxon>
        <taxon>Ochrophyta</taxon>
        <taxon>Bolidophyceae</taxon>
        <taxon>Parmales</taxon>
        <taxon>Triparmaceae</taxon>
        <taxon>Triparma</taxon>
    </lineage>
</organism>
<dbReference type="Gene3D" id="2.160.20.80">
    <property type="entry name" value="E3 ubiquitin-protein ligase SopA"/>
    <property type="match status" value="1"/>
</dbReference>
<dbReference type="NCBIfam" id="TIGR02167">
    <property type="entry name" value="Liste_lipo_26"/>
    <property type="match status" value="3"/>
</dbReference>
<evidence type="ECO:0000313" key="2">
    <source>
        <dbReference type="EMBL" id="GMH91547.1"/>
    </source>
</evidence>
<dbReference type="Pfam" id="PF03382">
    <property type="entry name" value="DUF285"/>
    <property type="match status" value="1"/>
</dbReference>
<dbReference type="EMBL" id="BRXY01000387">
    <property type="protein sequence ID" value="GMH91547.1"/>
    <property type="molecule type" value="Genomic_DNA"/>
</dbReference>
<name>A0A9W7EUY5_9STRA</name>
<feature type="transmembrane region" description="Helical" evidence="1">
    <location>
        <begin position="314"/>
        <end position="334"/>
    </location>
</feature>
<gene>
    <name evidence="2" type="ORF">TrST_g4244</name>
</gene>
<sequence length="337" mass="38221">MPKRRYTNLAQSASFIPTFAATKATKPSSLPYLNDDVVHEILLFLGCSITFEYDYDDECVPPSIETIEDSDLFGAAQLSKGFWIQAVRVREETIVKSVRQSEANKELRERVKLWCSDKEECERLHGDISGWDVSNISSMRYLFGVTDKEMEEAWGEGEVHWNEDFDEDLSRWNVANVTDLSFVFHMAKSFNGDLSSWNVSNVTTMEQMFREANAFNGDLSSWDASNVTTMEQMFYEASVFNGDLSLWDVSNVTTMEMMFYKASAFNCDLSSWNVKKVKCLDGMFHGATSFDKSTVKYWDLRGTNRTARYTEIPAISVLTLAAGVALAMGIIIHLPHA</sequence>
<reference evidence="3" key="1">
    <citation type="journal article" date="2023" name="Commun. Biol.">
        <title>Genome analysis of Parmales, the sister group of diatoms, reveals the evolutionary specialization of diatoms from phago-mixotrophs to photoautotrophs.</title>
        <authorList>
            <person name="Ban H."/>
            <person name="Sato S."/>
            <person name="Yoshikawa S."/>
            <person name="Yamada K."/>
            <person name="Nakamura Y."/>
            <person name="Ichinomiya M."/>
            <person name="Sato N."/>
            <person name="Blanc-Mathieu R."/>
            <person name="Endo H."/>
            <person name="Kuwata A."/>
            <person name="Ogata H."/>
        </authorList>
    </citation>
    <scope>NUCLEOTIDE SEQUENCE [LARGE SCALE GENOMIC DNA]</scope>
    <source>
        <strain evidence="3">NIES 3701</strain>
    </source>
</reference>
<proteinExistence type="predicted"/>
<dbReference type="InterPro" id="IPR011889">
    <property type="entry name" value="Liste_lipo_26"/>
</dbReference>
<keyword evidence="1" id="KW-0472">Membrane</keyword>
<dbReference type="InterPro" id="IPR005046">
    <property type="entry name" value="DUF285"/>
</dbReference>
<keyword evidence="3" id="KW-1185">Reference proteome</keyword>
<protein>
    <recommendedName>
        <fullName evidence="4">Surface protein</fullName>
    </recommendedName>
</protein>
<dbReference type="SUPFAM" id="SSF141571">
    <property type="entry name" value="Pentapeptide repeat-like"/>
    <property type="match status" value="1"/>
</dbReference>
<evidence type="ECO:0008006" key="4">
    <source>
        <dbReference type="Google" id="ProtNLM"/>
    </source>
</evidence>
<comment type="caution">
    <text evidence="2">The sequence shown here is derived from an EMBL/GenBank/DDBJ whole genome shotgun (WGS) entry which is preliminary data.</text>
</comment>
<evidence type="ECO:0000313" key="3">
    <source>
        <dbReference type="Proteomes" id="UP001165085"/>
    </source>
</evidence>
<dbReference type="Proteomes" id="UP001165085">
    <property type="component" value="Unassembled WGS sequence"/>
</dbReference>